<evidence type="ECO:0000256" key="1">
    <source>
        <dbReference type="SAM" id="Phobius"/>
    </source>
</evidence>
<name>A0A3N2R150_9RHOB</name>
<keyword evidence="3" id="KW-1185">Reference proteome</keyword>
<keyword evidence="1" id="KW-0812">Transmembrane</keyword>
<dbReference type="SUPFAM" id="SSF103473">
    <property type="entry name" value="MFS general substrate transporter"/>
    <property type="match status" value="1"/>
</dbReference>
<feature type="transmembrane region" description="Helical" evidence="1">
    <location>
        <begin position="63"/>
        <end position="83"/>
    </location>
</feature>
<keyword evidence="1" id="KW-0472">Membrane</keyword>
<accession>A0A3N2R150</accession>
<sequence length="91" mass="9217">MIYGFGHGGVMIGMLVTAGAPAPPERAASATGIAPAIGWLGHAPEGRQGRAVFDRTGSRATRFAVATLAGGINLGGLGLLPLAPRRRREVA</sequence>
<dbReference type="Proteomes" id="UP000268016">
    <property type="component" value="Unassembled WGS sequence"/>
</dbReference>
<gene>
    <name evidence="2" type="ORF">EAT49_11830</name>
</gene>
<comment type="caution">
    <text evidence="2">The sequence shown here is derived from an EMBL/GenBank/DDBJ whole genome shotgun (WGS) entry which is preliminary data.</text>
</comment>
<dbReference type="AlphaFoldDB" id="A0A3N2R150"/>
<protein>
    <submittedName>
        <fullName evidence="2">Uncharacterized protein</fullName>
    </submittedName>
</protein>
<keyword evidence="1" id="KW-1133">Transmembrane helix</keyword>
<dbReference type="InterPro" id="IPR036259">
    <property type="entry name" value="MFS_trans_sf"/>
</dbReference>
<dbReference type="EMBL" id="RDRB01000005">
    <property type="protein sequence ID" value="ROU01201.1"/>
    <property type="molecule type" value="Genomic_DNA"/>
</dbReference>
<evidence type="ECO:0000313" key="2">
    <source>
        <dbReference type="EMBL" id="ROU01201.1"/>
    </source>
</evidence>
<organism evidence="2 3">
    <name type="scientific">Histidinibacterium lentulum</name>
    <dbReference type="NCBI Taxonomy" id="2480588"/>
    <lineage>
        <taxon>Bacteria</taxon>
        <taxon>Pseudomonadati</taxon>
        <taxon>Pseudomonadota</taxon>
        <taxon>Alphaproteobacteria</taxon>
        <taxon>Rhodobacterales</taxon>
        <taxon>Paracoccaceae</taxon>
        <taxon>Histidinibacterium</taxon>
    </lineage>
</organism>
<evidence type="ECO:0000313" key="3">
    <source>
        <dbReference type="Proteomes" id="UP000268016"/>
    </source>
</evidence>
<proteinExistence type="predicted"/>
<reference evidence="2 3" key="1">
    <citation type="submission" date="2018-10" db="EMBL/GenBank/DDBJ databases">
        <title>Histidinibacterium lentulum gen. nov., sp. nov., a marine bacterium from the culture broth of Picochlorum sp. 122.</title>
        <authorList>
            <person name="Wang G."/>
        </authorList>
    </citation>
    <scope>NUCLEOTIDE SEQUENCE [LARGE SCALE GENOMIC DNA]</scope>
    <source>
        <strain evidence="2 3">B17</strain>
    </source>
</reference>